<evidence type="ECO:0000313" key="3">
    <source>
        <dbReference type="Proteomes" id="UP000186914"/>
    </source>
</evidence>
<keyword evidence="2" id="KW-0482">Metalloprotease</keyword>
<proteinExistence type="predicted"/>
<keyword evidence="3" id="KW-1185">Reference proteome</keyword>
<feature type="domain" description="SprT-like" evidence="1">
    <location>
        <begin position="36"/>
        <end position="184"/>
    </location>
</feature>
<gene>
    <name evidence="2" type="ORF">SAMN05421858_5016</name>
</gene>
<dbReference type="GO" id="GO:0006950">
    <property type="term" value="P:response to stress"/>
    <property type="evidence" value="ECO:0007669"/>
    <property type="project" value="UniProtKB-ARBA"/>
</dbReference>
<dbReference type="Pfam" id="PF10263">
    <property type="entry name" value="SprT-like"/>
    <property type="match status" value="1"/>
</dbReference>
<evidence type="ECO:0000313" key="2">
    <source>
        <dbReference type="EMBL" id="SIR98830.1"/>
    </source>
</evidence>
<dbReference type="AlphaFoldDB" id="A0A1N7FEX4"/>
<keyword evidence="2" id="KW-0645">Protease</keyword>
<dbReference type="EMBL" id="FTNO01000008">
    <property type="protein sequence ID" value="SIR98830.1"/>
    <property type="molecule type" value="Genomic_DNA"/>
</dbReference>
<dbReference type="GO" id="GO:0008237">
    <property type="term" value="F:metallopeptidase activity"/>
    <property type="evidence" value="ECO:0007669"/>
    <property type="project" value="UniProtKB-KW"/>
</dbReference>
<organism evidence="2 3">
    <name type="scientific">Haladaptatus litoreus</name>
    <dbReference type="NCBI Taxonomy" id="553468"/>
    <lineage>
        <taxon>Archaea</taxon>
        <taxon>Methanobacteriati</taxon>
        <taxon>Methanobacteriota</taxon>
        <taxon>Stenosarchaea group</taxon>
        <taxon>Halobacteria</taxon>
        <taxon>Halobacteriales</taxon>
        <taxon>Haladaptataceae</taxon>
        <taxon>Haladaptatus</taxon>
    </lineage>
</organism>
<name>A0A1N7FEX4_9EURY</name>
<accession>A0A1N7FEX4</accession>
<sequence length="189" mass="21527">MACQLTFSDITDQRTLMESANAATDDTPETPTGLLDRAQQHAADIATKHFPDLPVKAIDWEVSHQAQRQAGVTKYDPATEAITISLTWTAYEQHGWEQFSETVRHELIHAWQYHEFGDADHGATFTQWTDALDTSLHCERFITPTWWLVCEDCGGRSARYRRSKTVRNPEQYRCSECGGAIRVEEANDH</sequence>
<reference evidence="3" key="1">
    <citation type="submission" date="2017-01" db="EMBL/GenBank/DDBJ databases">
        <authorList>
            <person name="Varghese N."/>
            <person name="Submissions S."/>
        </authorList>
    </citation>
    <scope>NUCLEOTIDE SEQUENCE [LARGE SCALE GENOMIC DNA]</scope>
    <source>
        <strain evidence="3">CGMCC 1.7737</strain>
    </source>
</reference>
<dbReference type="GO" id="GO:0006508">
    <property type="term" value="P:proteolysis"/>
    <property type="evidence" value="ECO:0007669"/>
    <property type="project" value="UniProtKB-KW"/>
</dbReference>
<evidence type="ECO:0000259" key="1">
    <source>
        <dbReference type="SMART" id="SM00731"/>
    </source>
</evidence>
<dbReference type="InterPro" id="IPR006640">
    <property type="entry name" value="SprT-like_domain"/>
</dbReference>
<dbReference type="Proteomes" id="UP000186914">
    <property type="component" value="Unassembled WGS sequence"/>
</dbReference>
<protein>
    <submittedName>
        <fullName evidence="2">Predicted Zn-dependent metalloprotease, SprT family</fullName>
    </submittedName>
</protein>
<keyword evidence="2" id="KW-0378">Hydrolase</keyword>
<dbReference type="SMART" id="SM00731">
    <property type="entry name" value="SprT"/>
    <property type="match status" value="1"/>
</dbReference>
<dbReference type="OrthoDB" id="350006at2157"/>